<evidence type="ECO:0000313" key="3">
    <source>
        <dbReference type="Proteomes" id="UP000694925"/>
    </source>
</evidence>
<accession>A0AAJ7NCV7</accession>
<evidence type="ECO:0000256" key="2">
    <source>
        <dbReference type="SAM" id="SignalP"/>
    </source>
</evidence>
<reference evidence="4" key="1">
    <citation type="submission" date="2025-08" db="UniProtKB">
        <authorList>
            <consortium name="RefSeq"/>
        </authorList>
    </citation>
    <scope>IDENTIFICATION</scope>
    <source>
        <tissue evidence="4">Whole body</tissue>
    </source>
</reference>
<feature type="compositionally biased region" description="Basic and acidic residues" evidence="1">
    <location>
        <begin position="108"/>
        <end position="124"/>
    </location>
</feature>
<sequence length="502" mass="58988">MRLFLLKISVLLLATDISAAGIGKAWQVLPYVAHWNHPSWPRLDSSAFEVRTVSGVGYLNPFETAQRNPNSEQKSLDFATAPISKPSVFSQKFLDQLEPIFENSYSQYEKREDQRDQGSDDVKTDSAQINDKIFKTGIMMTVLQPESVEDSIKDETKSPITRVRRDAENETKLEQISTTKNVREVRLSSPDNWSTQPLSVEFPHRSNLDQMIQQTTDDEDAPSVRSYQAPRADFVTSHHRRSYDHREARDMPIGRGYDDYDFPWYRNSIRDRDYDPLAYRRGYSYYYPDRYRMEREYYMRIPNDYPYSYYDRYRDEDFDLYSRSRPTPKPKRIIYYATLPEIVRKPVDMRNYPRPYQVDGTRTPTSRDGTYKRIPGNVDPSRYRYRHLYDGYDNYSKRSSFVDKPYSYPDEESRRKVALENLRDNDPFDQKTDRKLANQVSARNEGKLPWPVQIGTEVSVKDDERISGRKIFGESNGYERFQNAQLQKAPDATGSSELQSDN</sequence>
<dbReference type="KEGG" id="ccal:108630306"/>
<evidence type="ECO:0000256" key="1">
    <source>
        <dbReference type="SAM" id="MobiDB-lite"/>
    </source>
</evidence>
<feature type="chain" id="PRO_5042601584" evidence="2">
    <location>
        <begin position="20"/>
        <end position="502"/>
    </location>
</feature>
<organism evidence="3 4">
    <name type="scientific">Ceratina calcarata</name>
    <dbReference type="NCBI Taxonomy" id="156304"/>
    <lineage>
        <taxon>Eukaryota</taxon>
        <taxon>Metazoa</taxon>
        <taxon>Ecdysozoa</taxon>
        <taxon>Arthropoda</taxon>
        <taxon>Hexapoda</taxon>
        <taxon>Insecta</taxon>
        <taxon>Pterygota</taxon>
        <taxon>Neoptera</taxon>
        <taxon>Endopterygota</taxon>
        <taxon>Hymenoptera</taxon>
        <taxon>Apocrita</taxon>
        <taxon>Aculeata</taxon>
        <taxon>Apoidea</taxon>
        <taxon>Anthophila</taxon>
        <taxon>Apidae</taxon>
        <taxon>Ceratina</taxon>
        <taxon>Zadontomerus</taxon>
    </lineage>
</organism>
<keyword evidence="2" id="KW-0732">Signal</keyword>
<feature type="compositionally biased region" description="Polar residues" evidence="1">
    <location>
        <begin position="493"/>
        <end position="502"/>
    </location>
</feature>
<feature type="signal peptide" evidence="2">
    <location>
        <begin position="1"/>
        <end position="19"/>
    </location>
</feature>
<evidence type="ECO:0000313" key="4">
    <source>
        <dbReference type="RefSeq" id="XP_017888985.1"/>
    </source>
</evidence>
<feature type="region of interest" description="Disordered" evidence="1">
    <location>
        <begin position="105"/>
        <end position="128"/>
    </location>
</feature>
<proteinExistence type="predicted"/>
<protein>
    <submittedName>
        <fullName evidence="4">Uncharacterized protein LOC108630306</fullName>
    </submittedName>
</protein>
<feature type="region of interest" description="Disordered" evidence="1">
    <location>
        <begin position="353"/>
        <end position="377"/>
    </location>
</feature>
<keyword evidence="3" id="KW-1185">Reference proteome</keyword>
<dbReference type="GeneID" id="108630306"/>
<dbReference type="AlphaFoldDB" id="A0AAJ7NCV7"/>
<dbReference type="Proteomes" id="UP000694925">
    <property type="component" value="Unplaced"/>
</dbReference>
<name>A0AAJ7NCV7_9HYME</name>
<dbReference type="RefSeq" id="XP_017888985.1">
    <property type="nucleotide sequence ID" value="XM_018033496.2"/>
</dbReference>
<gene>
    <name evidence="4" type="primary">LOC108630306</name>
</gene>
<feature type="region of interest" description="Disordered" evidence="1">
    <location>
        <begin position="471"/>
        <end position="502"/>
    </location>
</feature>